<dbReference type="EMBL" id="JAMQKC010000002">
    <property type="protein sequence ID" value="MDC3415929.1"/>
    <property type="molecule type" value="Genomic_DNA"/>
</dbReference>
<name>A0A9X4AE07_9BACI</name>
<dbReference type="RefSeq" id="WP_272444904.1">
    <property type="nucleotide sequence ID" value="NZ_JAMQKC010000002.1"/>
</dbReference>
<gene>
    <name evidence="2" type="ORF">NC799_03270</name>
</gene>
<dbReference type="Gene3D" id="3.40.190.10">
    <property type="entry name" value="Periplasmic binding protein-like II"/>
    <property type="match status" value="2"/>
</dbReference>
<evidence type="ECO:0000313" key="2">
    <source>
        <dbReference type="EMBL" id="MDC3415929.1"/>
    </source>
</evidence>
<proteinExistence type="predicted"/>
<keyword evidence="3" id="KW-1185">Reference proteome</keyword>
<dbReference type="InterPro" id="IPR050490">
    <property type="entry name" value="Bact_solute-bd_prot1"/>
</dbReference>
<evidence type="ECO:0000256" key="1">
    <source>
        <dbReference type="SAM" id="SignalP"/>
    </source>
</evidence>
<dbReference type="AlphaFoldDB" id="A0A9X4AE07"/>
<reference evidence="2" key="1">
    <citation type="submission" date="2022-06" db="EMBL/GenBank/DDBJ databases">
        <title>Aquibacillus sp. a new bacterium isolated from soil saline samples.</title>
        <authorList>
            <person name="Galisteo C."/>
            <person name="De La Haba R."/>
            <person name="Sanchez-Porro C."/>
            <person name="Ventosa A."/>
        </authorList>
    </citation>
    <scope>NUCLEOTIDE SEQUENCE</scope>
    <source>
        <strain evidence="2">3ASR75-54</strain>
    </source>
</reference>
<feature type="chain" id="PRO_5040749659" evidence="1">
    <location>
        <begin position="28"/>
        <end position="563"/>
    </location>
</feature>
<dbReference type="PANTHER" id="PTHR43649:SF12">
    <property type="entry name" value="DIACETYLCHITOBIOSE BINDING PROTEIN DASA"/>
    <property type="match status" value="1"/>
</dbReference>
<feature type="signal peptide" evidence="1">
    <location>
        <begin position="1"/>
        <end position="27"/>
    </location>
</feature>
<dbReference type="CDD" id="cd13582">
    <property type="entry name" value="PBP2_AlgQ_like_3"/>
    <property type="match status" value="1"/>
</dbReference>
<comment type="caution">
    <text evidence="2">The sequence shown here is derived from an EMBL/GenBank/DDBJ whole genome shotgun (WGS) entry which is preliminary data.</text>
</comment>
<evidence type="ECO:0000313" key="3">
    <source>
        <dbReference type="Proteomes" id="UP001145069"/>
    </source>
</evidence>
<accession>A0A9X4AE07</accession>
<dbReference type="PANTHER" id="PTHR43649">
    <property type="entry name" value="ARABINOSE-BINDING PROTEIN-RELATED"/>
    <property type="match status" value="1"/>
</dbReference>
<dbReference type="Proteomes" id="UP001145069">
    <property type="component" value="Unassembled WGS sequence"/>
</dbReference>
<protein>
    <submittedName>
        <fullName evidence="2">ABC transporter substrate-binding protein</fullName>
    </submittedName>
</protein>
<sequence>MFSKKRIMLGITLLFLLLTVVGCQSKAENTDANGETKDSGEESGSDEVVTFSYFNGFGPGKDINTSETKLGKMFEEETGVNFDIENIVGDVNTKIGTMIASGEFPDVVQAQQATTAMIDAGAYVPLNDLIEEYAPNLKKLYGPYLEQMKSEDGNIYLIPFGADNGYIAPPNVVQGAFWIQRQVLKDMGYPNPKTLDDYFAILEEYYQKNPKIDGADTIGFTALTYDWRFFAFSNPAMHLAGYPNDGGVLVDMDTREATVYTDKEIQKRWLQKINEINAKGLFDRESFTQNYDEYLAKIASGRVLGFFDYQWQVSQALNNLATGGDPYKEYMAFPVVFDEDIKDQYMDPPAFVASPGLGITVSTTEEERVKIIKFMDHIAKEDVQKQIMWGLEGETYEVDENGRYYRTPEQIEKVADQKFREEFGFAYFEWNWPRGEGVFSDGNAWEPRNQPEVAALAYDETDNEFLEAYDLTVFTDLFAEPEERPWYPAWDTPIEQGSPAQIFQQQSDDLMKQSFPKIALASPEDFEAEWNAFVDQYRKLDYKEYEKVLTESVKKKYEMVKGK</sequence>
<organism evidence="2 3">
    <name type="scientific">Aquibacillus salsiterrae</name>
    <dbReference type="NCBI Taxonomy" id="2950439"/>
    <lineage>
        <taxon>Bacteria</taxon>
        <taxon>Bacillati</taxon>
        <taxon>Bacillota</taxon>
        <taxon>Bacilli</taxon>
        <taxon>Bacillales</taxon>
        <taxon>Bacillaceae</taxon>
        <taxon>Aquibacillus</taxon>
    </lineage>
</organism>
<dbReference type="PROSITE" id="PS51257">
    <property type="entry name" value="PROKAR_LIPOPROTEIN"/>
    <property type="match status" value="1"/>
</dbReference>
<dbReference type="SUPFAM" id="SSF53850">
    <property type="entry name" value="Periplasmic binding protein-like II"/>
    <property type="match status" value="1"/>
</dbReference>
<keyword evidence="1" id="KW-0732">Signal</keyword>